<dbReference type="Gene3D" id="3.30.450.20">
    <property type="entry name" value="PAS domain"/>
    <property type="match status" value="1"/>
</dbReference>
<dbReference type="EMBL" id="BAAAYN010000082">
    <property type="protein sequence ID" value="GAA3398417.1"/>
    <property type="molecule type" value="Genomic_DNA"/>
</dbReference>
<dbReference type="InterPro" id="IPR013656">
    <property type="entry name" value="PAS_4"/>
</dbReference>
<dbReference type="SMART" id="SM00387">
    <property type="entry name" value="HATPase_c"/>
    <property type="match status" value="1"/>
</dbReference>
<dbReference type="SUPFAM" id="SSF55785">
    <property type="entry name" value="PYP-like sensor domain (PAS domain)"/>
    <property type="match status" value="1"/>
</dbReference>
<evidence type="ECO:0000259" key="7">
    <source>
        <dbReference type="PROSITE" id="PS50109"/>
    </source>
</evidence>
<dbReference type="PANTHER" id="PTHR43047:SF72">
    <property type="entry name" value="OSMOSENSING HISTIDINE PROTEIN KINASE SLN1"/>
    <property type="match status" value="1"/>
</dbReference>
<dbReference type="InterPro" id="IPR003018">
    <property type="entry name" value="GAF"/>
</dbReference>
<dbReference type="PANTHER" id="PTHR43047">
    <property type="entry name" value="TWO-COMPONENT HISTIDINE PROTEIN KINASE"/>
    <property type="match status" value="1"/>
</dbReference>
<name>A0ABP6TCN6_9ACTN</name>
<dbReference type="SMART" id="SM00065">
    <property type="entry name" value="GAF"/>
    <property type="match status" value="1"/>
</dbReference>
<keyword evidence="5" id="KW-0418">Kinase</keyword>
<dbReference type="Gene3D" id="3.30.450.40">
    <property type="match status" value="1"/>
</dbReference>
<dbReference type="PROSITE" id="PS50109">
    <property type="entry name" value="HIS_KIN"/>
    <property type="match status" value="1"/>
</dbReference>
<accession>A0ABP6TCN6</accession>
<comment type="catalytic activity">
    <reaction evidence="1">
        <text>ATP + protein L-histidine = ADP + protein N-phospho-L-histidine.</text>
        <dbReference type="EC" id="2.7.13.3"/>
    </reaction>
</comment>
<dbReference type="Pfam" id="PF01590">
    <property type="entry name" value="GAF"/>
    <property type="match status" value="1"/>
</dbReference>
<dbReference type="PROSITE" id="PS50113">
    <property type="entry name" value="PAC"/>
    <property type="match status" value="1"/>
</dbReference>
<dbReference type="Gene3D" id="3.30.565.10">
    <property type="entry name" value="Histidine kinase-like ATPase, C-terminal domain"/>
    <property type="match status" value="1"/>
</dbReference>
<evidence type="ECO:0000256" key="3">
    <source>
        <dbReference type="ARBA" id="ARBA00012438"/>
    </source>
</evidence>
<dbReference type="InterPro" id="IPR029016">
    <property type="entry name" value="GAF-like_dom_sf"/>
</dbReference>
<feature type="domain" description="PAC" evidence="8">
    <location>
        <begin position="102"/>
        <end position="154"/>
    </location>
</feature>
<dbReference type="CDD" id="cd00075">
    <property type="entry name" value="HATPase"/>
    <property type="match status" value="1"/>
</dbReference>
<dbReference type="RefSeq" id="WP_345733742.1">
    <property type="nucleotide sequence ID" value="NZ_BAAAYN010000082.1"/>
</dbReference>
<dbReference type="CDD" id="cd00130">
    <property type="entry name" value="PAS"/>
    <property type="match status" value="1"/>
</dbReference>
<evidence type="ECO:0000256" key="4">
    <source>
        <dbReference type="ARBA" id="ARBA00022679"/>
    </source>
</evidence>
<comment type="subcellular location">
    <subcellularLocation>
        <location evidence="2">Cell membrane</location>
    </subcellularLocation>
</comment>
<evidence type="ECO:0000313" key="9">
    <source>
        <dbReference type="EMBL" id="GAA3398417.1"/>
    </source>
</evidence>
<keyword evidence="4" id="KW-0808">Transferase</keyword>
<dbReference type="SUPFAM" id="SSF55781">
    <property type="entry name" value="GAF domain-like"/>
    <property type="match status" value="1"/>
</dbReference>
<dbReference type="InterPro" id="IPR036097">
    <property type="entry name" value="HisK_dim/P_sf"/>
</dbReference>
<organism evidence="9 10">
    <name type="scientific">Cryptosporangium minutisporangium</name>
    <dbReference type="NCBI Taxonomy" id="113569"/>
    <lineage>
        <taxon>Bacteria</taxon>
        <taxon>Bacillati</taxon>
        <taxon>Actinomycetota</taxon>
        <taxon>Actinomycetes</taxon>
        <taxon>Cryptosporangiales</taxon>
        <taxon>Cryptosporangiaceae</taxon>
        <taxon>Cryptosporangium</taxon>
    </lineage>
</organism>
<evidence type="ECO:0000256" key="1">
    <source>
        <dbReference type="ARBA" id="ARBA00000085"/>
    </source>
</evidence>
<evidence type="ECO:0000256" key="2">
    <source>
        <dbReference type="ARBA" id="ARBA00004236"/>
    </source>
</evidence>
<feature type="region of interest" description="Disordered" evidence="6">
    <location>
        <begin position="481"/>
        <end position="510"/>
    </location>
</feature>
<dbReference type="EC" id="2.7.13.3" evidence="3"/>
<dbReference type="InterPro" id="IPR036890">
    <property type="entry name" value="HATPase_C_sf"/>
</dbReference>
<evidence type="ECO:0000259" key="8">
    <source>
        <dbReference type="PROSITE" id="PS50113"/>
    </source>
</evidence>
<protein>
    <recommendedName>
        <fullName evidence="3">histidine kinase</fullName>
        <ecNumber evidence="3">2.7.13.3</ecNumber>
    </recommendedName>
</protein>
<dbReference type="Pfam" id="PF08448">
    <property type="entry name" value="PAS_4"/>
    <property type="match status" value="1"/>
</dbReference>
<comment type="caution">
    <text evidence="9">The sequence shown here is derived from an EMBL/GenBank/DDBJ whole genome shotgun (WGS) entry which is preliminary data.</text>
</comment>
<feature type="domain" description="Histidine kinase" evidence="7">
    <location>
        <begin position="335"/>
        <end position="541"/>
    </location>
</feature>
<evidence type="ECO:0000256" key="6">
    <source>
        <dbReference type="SAM" id="MobiDB-lite"/>
    </source>
</evidence>
<gene>
    <name evidence="9" type="ORF">GCM10020369_81930</name>
</gene>
<dbReference type="InterPro" id="IPR005467">
    <property type="entry name" value="His_kinase_dom"/>
</dbReference>
<sequence>MATDPARGDGDAGACEAADRFASVLFDSLQVGVAAFDEDGRLVFANRALRALYQLPAEDSGDRAELDTLGQLVRQSLALPDGAALPDADHPVERALGGETVDGAEVRITVPDGPPRHAEVNARPIRSTDGLRFGAVTAFRDVTSRHRADRFRTCELLVARALAEATTVADVSSAFTRAVAGALGWSHARLWLVDEVADVLRLVGQWDAPGRTLDSLTTATITRGWGVGGTVWATGEPLWIPDVLASDLATTGDFAERMRRAAASGVRSVVSVPVRDGRAVLGVLTCVADHREYDGERLVQDLGSIANQFGHFLSRRRADDLAVELSRTRSDFRTLVGEQLRAPLASIVRHAEALAATEGFPAAHGPLLRALGRDAAAIRAITDDLIDLTTLEAGLAGLDLCRFDLAAVVADTLAALGPTALASGVVLHRGLPEHLSVRGDVGRLRSVVDAVIGDAVARSPGGDVYVRLRDEPGVAELTVTDPGVLPDVRPRTRRRTPESPGTGGLGLSRSHAIVRAHGGTLTVTYGYHPGTTVTVRLPIDGPPD</sequence>
<evidence type="ECO:0000313" key="10">
    <source>
        <dbReference type="Proteomes" id="UP001501676"/>
    </source>
</evidence>
<reference evidence="10" key="1">
    <citation type="journal article" date="2019" name="Int. J. Syst. Evol. Microbiol.">
        <title>The Global Catalogue of Microorganisms (GCM) 10K type strain sequencing project: providing services to taxonomists for standard genome sequencing and annotation.</title>
        <authorList>
            <consortium name="The Broad Institute Genomics Platform"/>
            <consortium name="The Broad Institute Genome Sequencing Center for Infectious Disease"/>
            <person name="Wu L."/>
            <person name="Ma J."/>
        </authorList>
    </citation>
    <scope>NUCLEOTIDE SEQUENCE [LARGE SCALE GENOMIC DNA]</scope>
    <source>
        <strain evidence="10">JCM 9458</strain>
    </source>
</reference>
<dbReference type="InterPro" id="IPR000014">
    <property type="entry name" value="PAS"/>
</dbReference>
<keyword evidence="10" id="KW-1185">Reference proteome</keyword>
<dbReference type="Gene3D" id="1.10.287.130">
    <property type="match status" value="1"/>
</dbReference>
<dbReference type="InterPro" id="IPR000700">
    <property type="entry name" value="PAS-assoc_C"/>
</dbReference>
<dbReference type="SUPFAM" id="SSF55874">
    <property type="entry name" value="ATPase domain of HSP90 chaperone/DNA topoisomerase II/histidine kinase"/>
    <property type="match status" value="1"/>
</dbReference>
<proteinExistence type="predicted"/>
<dbReference type="InterPro" id="IPR035965">
    <property type="entry name" value="PAS-like_dom_sf"/>
</dbReference>
<dbReference type="Proteomes" id="UP001501676">
    <property type="component" value="Unassembled WGS sequence"/>
</dbReference>
<evidence type="ECO:0000256" key="5">
    <source>
        <dbReference type="ARBA" id="ARBA00022777"/>
    </source>
</evidence>
<dbReference type="SUPFAM" id="SSF47384">
    <property type="entry name" value="Homodimeric domain of signal transducing histidine kinase"/>
    <property type="match status" value="1"/>
</dbReference>
<dbReference type="NCBIfam" id="TIGR00229">
    <property type="entry name" value="sensory_box"/>
    <property type="match status" value="1"/>
</dbReference>
<dbReference type="InterPro" id="IPR003594">
    <property type="entry name" value="HATPase_dom"/>
</dbReference>
<dbReference type="Pfam" id="PF02518">
    <property type="entry name" value="HATPase_c"/>
    <property type="match status" value="1"/>
</dbReference>